<comment type="caution">
    <text evidence="2">The sequence shown here is derived from an EMBL/GenBank/DDBJ whole genome shotgun (WGS) entry which is preliminary data.</text>
</comment>
<keyword evidence="1" id="KW-0732">Signal</keyword>
<dbReference type="RefSeq" id="WP_215669261.1">
    <property type="nucleotide sequence ID" value="NZ_JAFJYC010000001.1"/>
</dbReference>
<feature type="signal peptide" evidence="1">
    <location>
        <begin position="1"/>
        <end position="21"/>
    </location>
</feature>
<name>A0ABS5YAP0_9GAMM</name>
<feature type="chain" id="PRO_5045049703" evidence="1">
    <location>
        <begin position="22"/>
        <end position="193"/>
    </location>
</feature>
<evidence type="ECO:0000313" key="3">
    <source>
        <dbReference type="Proteomes" id="UP000811282"/>
    </source>
</evidence>
<gene>
    <name evidence="2" type="ORF">JZM24_07975</name>
</gene>
<keyword evidence="3" id="KW-1185">Reference proteome</keyword>
<sequence>MKRKWQAGVMALVLHTATALAAASDEQIAADCGKIDEFARLGESAFSQSDMHQAVEHYTAQAAWGEFCHLPPAALAGAYHHIALALLQAGEPLKARAWLLRMPEGDARREALEEIAPIVDRLQPALAASPMGTYWRYAGKGVWSTLSVMPEGESWRIRFSGYYMPLMGLYYGPNMGQFSTVTAIDHQQANWAS</sequence>
<dbReference type="EMBL" id="JAFJYC010000001">
    <property type="protein sequence ID" value="MBT9432076.1"/>
    <property type="molecule type" value="Genomic_DNA"/>
</dbReference>
<evidence type="ECO:0000256" key="1">
    <source>
        <dbReference type="SAM" id="SignalP"/>
    </source>
</evidence>
<evidence type="ECO:0000313" key="2">
    <source>
        <dbReference type="EMBL" id="MBT9432076.1"/>
    </source>
</evidence>
<organism evidence="2 3">
    <name type="scientific">Candidatus Sodalis endolongispinus</name>
    <dbReference type="NCBI Taxonomy" id="2812662"/>
    <lineage>
        <taxon>Bacteria</taxon>
        <taxon>Pseudomonadati</taxon>
        <taxon>Pseudomonadota</taxon>
        <taxon>Gammaproteobacteria</taxon>
        <taxon>Enterobacterales</taxon>
        <taxon>Bruguierivoracaceae</taxon>
        <taxon>Sodalis</taxon>
    </lineage>
</organism>
<protein>
    <submittedName>
        <fullName evidence="2">Tetratricopeptide repeat protein</fullName>
    </submittedName>
</protein>
<accession>A0ABS5YAP0</accession>
<dbReference type="Proteomes" id="UP000811282">
    <property type="component" value="Unassembled WGS sequence"/>
</dbReference>
<reference evidence="2 3" key="1">
    <citation type="journal article" date="2021" name="Genome Biol. Evol.">
        <title>The evolution of interdependence in a four-way mealybug symbiosis.</title>
        <authorList>
            <person name="Garber A.I."/>
            <person name="Kupper M."/>
            <person name="Laetsch D.R."/>
            <person name="Weldon S.R."/>
            <person name="Ladinsky M.S."/>
            <person name="Bjorkman P.J."/>
            <person name="McCutcheon J.P."/>
        </authorList>
    </citation>
    <scope>NUCLEOTIDE SEQUENCE [LARGE SCALE GENOMIC DNA]</scope>
    <source>
        <strain evidence="2">SOD</strain>
    </source>
</reference>
<proteinExistence type="predicted"/>